<feature type="non-terminal residue" evidence="1">
    <location>
        <position position="1"/>
    </location>
</feature>
<accession>A0A9N9ISF7</accession>
<name>A0A9N9ISF7_FUNMO</name>
<reference evidence="1" key="1">
    <citation type="submission" date="2021-06" db="EMBL/GenBank/DDBJ databases">
        <authorList>
            <person name="Kallberg Y."/>
            <person name="Tangrot J."/>
            <person name="Rosling A."/>
        </authorList>
    </citation>
    <scope>NUCLEOTIDE SEQUENCE</scope>
    <source>
        <strain evidence="1">87-6 pot B 2015</strain>
    </source>
</reference>
<keyword evidence="2" id="KW-1185">Reference proteome</keyword>
<dbReference type="EMBL" id="CAJVPP010022353">
    <property type="protein sequence ID" value="CAG8744922.1"/>
    <property type="molecule type" value="Genomic_DNA"/>
</dbReference>
<dbReference type="Proteomes" id="UP000789375">
    <property type="component" value="Unassembled WGS sequence"/>
</dbReference>
<protein>
    <submittedName>
        <fullName evidence="1">13685_t:CDS:1</fullName>
    </submittedName>
</protein>
<gene>
    <name evidence="1" type="ORF">FMOSSE_LOCUS16351</name>
</gene>
<feature type="non-terminal residue" evidence="1">
    <location>
        <position position="44"/>
    </location>
</feature>
<evidence type="ECO:0000313" key="1">
    <source>
        <dbReference type="EMBL" id="CAG8744922.1"/>
    </source>
</evidence>
<comment type="caution">
    <text evidence="1">The sequence shown here is derived from an EMBL/GenBank/DDBJ whole genome shotgun (WGS) entry which is preliminary data.</text>
</comment>
<dbReference type="AlphaFoldDB" id="A0A9N9ISF7"/>
<organism evidence="1 2">
    <name type="scientific">Funneliformis mosseae</name>
    <name type="common">Endomycorrhizal fungus</name>
    <name type="synonym">Glomus mosseae</name>
    <dbReference type="NCBI Taxonomy" id="27381"/>
    <lineage>
        <taxon>Eukaryota</taxon>
        <taxon>Fungi</taxon>
        <taxon>Fungi incertae sedis</taxon>
        <taxon>Mucoromycota</taxon>
        <taxon>Glomeromycotina</taxon>
        <taxon>Glomeromycetes</taxon>
        <taxon>Glomerales</taxon>
        <taxon>Glomeraceae</taxon>
        <taxon>Funneliformis</taxon>
    </lineage>
</organism>
<proteinExistence type="predicted"/>
<evidence type="ECO:0000313" key="2">
    <source>
        <dbReference type="Proteomes" id="UP000789375"/>
    </source>
</evidence>
<sequence length="44" mass="5002">SSPTIFNESSETRIDFDPDAFFFYLSYGWLDRGDSCTGDESGIR</sequence>